<protein>
    <submittedName>
        <fullName evidence="1">Uncharacterized protein</fullName>
    </submittedName>
</protein>
<gene>
    <name evidence="1" type="ORF">QFC22_003181</name>
</gene>
<dbReference type="Proteomes" id="UP001243375">
    <property type="component" value="Unassembled WGS sequence"/>
</dbReference>
<proteinExistence type="predicted"/>
<comment type="caution">
    <text evidence="1">The sequence shown here is derived from an EMBL/GenBank/DDBJ whole genome shotgun (WGS) entry which is preliminary data.</text>
</comment>
<name>A0ACC2XB38_9TREE</name>
<organism evidence="1 2">
    <name type="scientific">Naganishia vaughanmartiniae</name>
    <dbReference type="NCBI Taxonomy" id="1424756"/>
    <lineage>
        <taxon>Eukaryota</taxon>
        <taxon>Fungi</taxon>
        <taxon>Dikarya</taxon>
        <taxon>Basidiomycota</taxon>
        <taxon>Agaricomycotina</taxon>
        <taxon>Tremellomycetes</taxon>
        <taxon>Filobasidiales</taxon>
        <taxon>Filobasidiaceae</taxon>
        <taxon>Naganishia</taxon>
    </lineage>
</organism>
<accession>A0ACC2XB38</accession>
<dbReference type="EMBL" id="JASBWU010000007">
    <property type="protein sequence ID" value="KAJ9120281.1"/>
    <property type="molecule type" value="Genomic_DNA"/>
</dbReference>
<evidence type="ECO:0000313" key="2">
    <source>
        <dbReference type="Proteomes" id="UP001243375"/>
    </source>
</evidence>
<sequence length="336" mass="35972">MSTTTSSIPSTMRGVLCTAIGDPSVLSYRTDLPVPQPTTGQILIRNSYAGVNYIDTYFRSGIYPSPKPEILGRDGEGVIVALGEGETYGLKLGQRVVWMGSGGYAEYSAVPALHVAPIPDGIPETIAVASLLQGLTALTMIRESHHTKAGEWCLVHAAAGGVGLWLCQLLKALGARVIGTASTPEKIAQAHGAGAEKMINYSTTTSADLVAQIMELTGGQGVAAVFDGVGKDTFDDDLKVVKRKGTVVSFGNASGVVPPFAISKLAPKCIKLLRPQVFGYIATRQEFTTYTAELFRFIMENKIEVKVHKVYDLQDAQLVHEDLEGRKTMGKLLMRV</sequence>
<evidence type="ECO:0000313" key="1">
    <source>
        <dbReference type="EMBL" id="KAJ9120281.1"/>
    </source>
</evidence>
<keyword evidence="2" id="KW-1185">Reference proteome</keyword>
<reference evidence="1" key="1">
    <citation type="submission" date="2023-04" db="EMBL/GenBank/DDBJ databases">
        <title>Draft Genome sequencing of Naganishia species isolated from polar environments using Oxford Nanopore Technology.</title>
        <authorList>
            <person name="Leo P."/>
            <person name="Venkateswaran K."/>
        </authorList>
    </citation>
    <scope>NUCLEOTIDE SEQUENCE</scope>
    <source>
        <strain evidence="1">MNA-CCFEE 5425</strain>
    </source>
</reference>